<evidence type="ECO:0000256" key="1">
    <source>
        <dbReference type="ARBA" id="ARBA00022603"/>
    </source>
</evidence>
<dbReference type="GO" id="GO:0032259">
    <property type="term" value="P:methylation"/>
    <property type="evidence" value="ECO:0007669"/>
    <property type="project" value="UniProtKB-KW"/>
</dbReference>
<dbReference type="InterPro" id="IPR016461">
    <property type="entry name" value="COMT-like"/>
</dbReference>
<dbReference type="PANTHER" id="PTHR43712">
    <property type="entry name" value="PUTATIVE (AFU_ORTHOLOGUE AFUA_4G14580)-RELATED"/>
    <property type="match status" value="1"/>
</dbReference>
<feature type="domain" description="O-methyltransferase dimerisation" evidence="5">
    <location>
        <begin position="37"/>
        <end position="110"/>
    </location>
</feature>
<dbReference type="RefSeq" id="WP_084752507.1">
    <property type="nucleotide sequence ID" value="NZ_FTNF01000005.1"/>
</dbReference>
<dbReference type="EMBL" id="FTNF01000005">
    <property type="protein sequence ID" value="SIQ90691.1"/>
    <property type="molecule type" value="Genomic_DNA"/>
</dbReference>
<evidence type="ECO:0000259" key="4">
    <source>
        <dbReference type="Pfam" id="PF00891"/>
    </source>
</evidence>
<evidence type="ECO:0000256" key="2">
    <source>
        <dbReference type="ARBA" id="ARBA00022679"/>
    </source>
</evidence>
<dbReference type="GO" id="GO:0046983">
    <property type="term" value="F:protein dimerization activity"/>
    <property type="evidence" value="ECO:0007669"/>
    <property type="project" value="InterPro"/>
</dbReference>
<evidence type="ECO:0000313" key="7">
    <source>
        <dbReference type="Proteomes" id="UP000186004"/>
    </source>
</evidence>
<keyword evidence="3" id="KW-0949">S-adenosyl-L-methionine</keyword>
<evidence type="ECO:0000256" key="3">
    <source>
        <dbReference type="ARBA" id="ARBA00022691"/>
    </source>
</evidence>
<dbReference type="InterPro" id="IPR012967">
    <property type="entry name" value="COMT_dimerisation"/>
</dbReference>
<keyword evidence="7" id="KW-1185">Reference proteome</keyword>
<evidence type="ECO:0000313" key="6">
    <source>
        <dbReference type="EMBL" id="SIQ90691.1"/>
    </source>
</evidence>
<protein>
    <submittedName>
        <fullName evidence="6">Ubiquinone/menaquinone biosynthesis C-methylase UbiE</fullName>
    </submittedName>
</protein>
<name>A0A1N6WKU1_9ACTN</name>
<dbReference type="Proteomes" id="UP000186004">
    <property type="component" value="Unassembled WGS sequence"/>
</dbReference>
<sequence>MAEQQIQRVFIPPSDGTGPDAADPAAPLSPARITGVAAGFMTAKALFVAAEVGLFAAIPAEGATAPAIAERCRIPVRSARALADLLVPTGLLEHDGERYRNAPDTEAFLAERGPLDMRPMLTYWDLVSYSAWSRASTAFRTRQGVRGDLTEEQVQAYEASVALVTAETAVDLAKTFDFSPHRRVLDVGGGIGTFAKPLLGAYPHLTATLLDLPEVVAVAREKVAADAFADRLDLVSADAFVDPLPDGHDVVIVANFLHLFSPERNLELLARLREAVTPDGRLLLVDWWRDAAAPHPATRLGGGEFLIISGGDTYEASDAQQWLDATGWRLVEHQPLAAPAGLIVAAPA</sequence>
<accession>A0A1N6WKU1</accession>
<dbReference type="PROSITE" id="PS51683">
    <property type="entry name" value="SAM_OMT_II"/>
    <property type="match status" value="1"/>
</dbReference>
<evidence type="ECO:0000259" key="5">
    <source>
        <dbReference type="Pfam" id="PF08100"/>
    </source>
</evidence>
<dbReference type="SUPFAM" id="SSF53335">
    <property type="entry name" value="S-adenosyl-L-methionine-dependent methyltransferases"/>
    <property type="match status" value="1"/>
</dbReference>
<proteinExistence type="predicted"/>
<dbReference type="AlphaFoldDB" id="A0A1N6WKU1"/>
<dbReference type="Pfam" id="PF00891">
    <property type="entry name" value="Methyltransf_2"/>
    <property type="match status" value="1"/>
</dbReference>
<dbReference type="InterPro" id="IPR001077">
    <property type="entry name" value="COMT_C"/>
</dbReference>
<dbReference type="Gene3D" id="3.40.50.150">
    <property type="entry name" value="Vaccinia Virus protein VP39"/>
    <property type="match status" value="1"/>
</dbReference>
<dbReference type="InterPro" id="IPR029063">
    <property type="entry name" value="SAM-dependent_MTases_sf"/>
</dbReference>
<organism evidence="6 7">
    <name type="scientific">Micromonospora avicenniae</name>
    <dbReference type="NCBI Taxonomy" id="1198245"/>
    <lineage>
        <taxon>Bacteria</taxon>
        <taxon>Bacillati</taxon>
        <taxon>Actinomycetota</taxon>
        <taxon>Actinomycetes</taxon>
        <taxon>Micromonosporales</taxon>
        <taxon>Micromonosporaceae</taxon>
        <taxon>Micromonospora</taxon>
    </lineage>
</organism>
<gene>
    <name evidence="6" type="ORF">SAMN05444858_10517</name>
</gene>
<reference evidence="6 7" key="1">
    <citation type="submission" date="2017-01" db="EMBL/GenBank/DDBJ databases">
        <authorList>
            <person name="Mah S.A."/>
            <person name="Swanson W.J."/>
            <person name="Moy G.W."/>
            <person name="Vacquier V.D."/>
        </authorList>
    </citation>
    <scope>NUCLEOTIDE SEQUENCE [LARGE SCALE GENOMIC DNA]</scope>
    <source>
        <strain evidence="6 7">DSM 45758</strain>
    </source>
</reference>
<dbReference type="InterPro" id="IPR036388">
    <property type="entry name" value="WH-like_DNA-bd_sf"/>
</dbReference>
<feature type="domain" description="O-methyltransferase C-terminal" evidence="4">
    <location>
        <begin position="168"/>
        <end position="328"/>
    </location>
</feature>
<dbReference type="CDD" id="cd02440">
    <property type="entry name" value="AdoMet_MTases"/>
    <property type="match status" value="1"/>
</dbReference>
<keyword evidence="6" id="KW-0830">Ubiquinone</keyword>
<dbReference type="InterPro" id="IPR036390">
    <property type="entry name" value="WH_DNA-bd_sf"/>
</dbReference>
<keyword evidence="2" id="KW-0808">Transferase</keyword>
<dbReference type="SUPFAM" id="SSF46785">
    <property type="entry name" value="Winged helix' DNA-binding domain"/>
    <property type="match status" value="1"/>
</dbReference>
<dbReference type="Gene3D" id="1.10.10.10">
    <property type="entry name" value="Winged helix-like DNA-binding domain superfamily/Winged helix DNA-binding domain"/>
    <property type="match status" value="1"/>
</dbReference>
<dbReference type="STRING" id="1198245.SAMN05444858_10517"/>
<dbReference type="OrthoDB" id="582216at2"/>
<keyword evidence="1 6" id="KW-0489">Methyltransferase</keyword>
<dbReference type="PANTHER" id="PTHR43712:SF2">
    <property type="entry name" value="O-METHYLTRANSFERASE CICE"/>
    <property type="match status" value="1"/>
</dbReference>
<dbReference type="Pfam" id="PF08100">
    <property type="entry name" value="Dimerisation"/>
    <property type="match status" value="1"/>
</dbReference>
<dbReference type="GO" id="GO:0008171">
    <property type="term" value="F:O-methyltransferase activity"/>
    <property type="evidence" value="ECO:0007669"/>
    <property type="project" value="InterPro"/>
</dbReference>